<dbReference type="RefSeq" id="WP_210884413.1">
    <property type="nucleotide sequence ID" value="NZ_JAGPYQ010000001.1"/>
</dbReference>
<gene>
    <name evidence="1" type="ORF">J8N05_19275</name>
</gene>
<organism evidence="1 2">
    <name type="scientific">Streptomyces liliiviolaceus</name>
    <dbReference type="NCBI Taxonomy" id="2823109"/>
    <lineage>
        <taxon>Bacteria</taxon>
        <taxon>Bacillati</taxon>
        <taxon>Actinomycetota</taxon>
        <taxon>Actinomycetes</taxon>
        <taxon>Kitasatosporales</taxon>
        <taxon>Streptomycetaceae</taxon>
        <taxon>Streptomyces</taxon>
    </lineage>
</organism>
<dbReference type="EMBL" id="JAGPYQ010000001">
    <property type="protein sequence ID" value="MBQ0850331.1"/>
    <property type="molecule type" value="Genomic_DNA"/>
</dbReference>
<sequence length="167" mass="18106">MNLVDHRHERDIARELGGPAPYDPAWLNGQGRALTVDGTAVARLYGAAREGCDHCREDSLEELGRNPAQVAALALWACTRVTDLFNGLPVEMLENGDPAFRRLAQAYSDSTFQHGSAVRELTDLHEVCLRLDPSALQPAAERAPQVLLSAFDPALFGSPIGAYAPED</sequence>
<name>A0A941B7C9_9ACTN</name>
<comment type="caution">
    <text evidence="1">The sequence shown here is derived from an EMBL/GenBank/DDBJ whole genome shotgun (WGS) entry which is preliminary data.</text>
</comment>
<proteinExistence type="predicted"/>
<evidence type="ECO:0000313" key="2">
    <source>
        <dbReference type="Proteomes" id="UP000677413"/>
    </source>
</evidence>
<dbReference type="Proteomes" id="UP000677413">
    <property type="component" value="Unassembled WGS sequence"/>
</dbReference>
<evidence type="ECO:0000313" key="1">
    <source>
        <dbReference type="EMBL" id="MBQ0850331.1"/>
    </source>
</evidence>
<accession>A0A941B7C9</accession>
<protein>
    <submittedName>
        <fullName evidence="1">Uncharacterized protein</fullName>
    </submittedName>
</protein>
<reference evidence="1 2" key="1">
    <citation type="submission" date="2021-04" db="EMBL/GenBank/DDBJ databases">
        <authorList>
            <person name="Tang X."/>
            <person name="Zhou X."/>
            <person name="Chen X."/>
            <person name="Cernava T."/>
            <person name="Zhang C."/>
        </authorList>
    </citation>
    <scope>NUCLEOTIDE SEQUENCE [LARGE SCALE GENOMIC DNA]</scope>
    <source>
        <strain evidence="1 2">BH-SS-21</strain>
    </source>
</reference>
<keyword evidence="2" id="KW-1185">Reference proteome</keyword>
<dbReference type="AlphaFoldDB" id="A0A941B7C9"/>